<evidence type="ECO:0000313" key="2">
    <source>
        <dbReference type="Proteomes" id="UP000694915"/>
    </source>
</evidence>
<gene>
    <name evidence="3" type="primary">Defb108b</name>
</gene>
<dbReference type="Proteomes" id="UP000694915">
    <property type="component" value="Chromosome 17"/>
</dbReference>
<feature type="signal peptide" evidence="1">
    <location>
        <begin position="1"/>
        <end position="22"/>
    </location>
</feature>
<reference evidence="3" key="1">
    <citation type="submission" date="2025-08" db="UniProtKB">
        <authorList>
            <consortium name="RefSeq"/>
        </authorList>
    </citation>
    <scope>IDENTIFICATION</scope>
</reference>
<sequence>MKIAVLCFTTVFLTIQVLPVRGKFKEICDRPNGVCQLYCLETEVYVGRCLNRRACCLPMGNQPRVEDVTPKS</sequence>
<protein>
    <submittedName>
        <fullName evidence="3">Beta-defensin 108B</fullName>
    </submittedName>
</protein>
<keyword evidence="1" id="KW-0732">Signal</keyword>
<dbReference type="GeneID" id="113456996"/>
<evidence type="ECO:0000256" key="1">
    <source>
        <dbReference type="SAM" id="SignalP"/>
    </source>
</evidence>
<proteinExistence type="predicted"/>
<keyword evidence="2" id="KW-1185">Reference proteome</keyword>
<dbReference type="RefSeq" id="XP_026638972.1">
    <property type="nucleotide sequence ID" value="XM_026783171.1"/>
</dbReference>
<organism evidence="2 3">
    <name type="scientific">Microtus ochrogaster</name>
    <name type="common">Prairie vole</name>
    <dbReference type="NCBI Taxonomy" id="79684"/>
    <lineage>
        <taxon>Eukaryota</taxon>
        <taxon>Metazoa</taxon>
        <taxon>Chordata</taxon>
        <taxon>Craniata</taxon>
        <taxon>Vertebrata</taxon>
        <taxon>Euteleostomi</taxon>
        <taxon>Mammalia</taxon>
        <taxon>Eutheria</taxon>
        <taxon>Euarchontoglires</taxon>
        <taxon>Glires</taxon>
        <taxon>Rodentia</taxon>
        <taxon>Myomorpha</taxon>
        <taxon>Muroidea</taxon>
        <taxon>Cricetidae</taxon>
        <taxon>Arvicolinae</taxon>
        <taxon>Microtus</taxon>
    </lineage>
</organism>
<evidence type="ECO:0000313" key="3">
    <source>
        <dbReference type="RefSeq" id="XP_026638972.1"/>
    </source>
</evidence>
<feature type="chain" id="PRO_5045231689" evidence="1">
    <location>
        <begin position="23"/>
        <end position="72"/>
    </location>
</feature>
<name>A0ABM1UAG0_MICOH</name>
<accession>A0ABM1UAG0</accession>